<comment type="caution">
    <text evidence="1">The sequence shown here is derived from an EMBL/GenBank/DDBJ whole genome shotgun (WGS) entry which is preliminary data.</text>
</comment>
<proteinExistence type="predicted"/>
<evidence type="ECO:0000313" key="1">
    <source>
        <dbReference type="EMBL" id="GAI82019.1"/>
    </source>
</evidence>
<gene>
    <name evidence="1" type="ORF">S12H4_23168</name>
</gene>
<sequence>MNEAETRAEYIDPKLKASGWGVMEDTKVLREYKITAGKIQTGGGRAKPLFADYVLAYQGRKLAIIEAKSNEFEVGEGVAQAKNYAEKMHIDTTYSSNGKEIYQICMKTGKEGLVASFPSPDELWNKTFDTQNQWRDKFSQVPFEDVGHTKDARYYQEIAVNNAMAAIAEDKSRILLTIRANSGL</sequence>
<reference evidence="1" key="1">
    <citation type="journal article" date="2014" name="Front. Microbiol.">
        <title>High frequency of phylogenetically diverse reductive dehalogenase-homologous genes in deep subseafloor sedimentary metagenomes.</title>
        <authorList>
            <person name="Kawai M."/>
            <person name="Futagami T."/>
            <person name="Toyoda A."/>
            <person name="Takaki Y."/>
            <person name="Nishi S."/>
            <person name="Hori S."/>
            <person name="Arai W."/>
            <person name="Tsubouchi T."/>
            <person name="Morono Y."/>
            <person name="Uchiyama I."/>
            <person name="Ito T."/>
            <person name="Fujiyama A."/>
            <person name="Inagaki F."/>
            <person name="Takami H."/>
        </authorList>
    </citation>
    <scope>NUCLEOTIDE SEQUENCE</scope>
    <source>
        <strain evidence="1">Expedition CK06-06</strain>
    </source>
</reference>
<dbReference type="Gene3D" id="3.90.1570.30">
    <property type="match status" value="1"/>
</dbReference>
<feature type="non-terminal residue" evidence="1">
    <location>
        <position position="184"/>
    </location>
</feature>
<accession>X1TPS4</accession>
<protein>
    <submittedName>
        <fullName evidence="1">Uncharacterized protein</fullName>
    </submittedName>
</protein>
<dbReference type="EMBL" id="BARW01012242">
    <property type="protein sequence ID" value="GAI82019.1"/>
    <property type="molecule type" value="Genomic_DNA"/>
</dbReference>
<dbReference type="AlphaFoldDB" id="X1TPS4"/>
<organism evidence="1">
    <name type="scientific">marine sediment metagenome</name>
    <dbReference type="NCBI Taxonomy" id="412755"/>
    <lineage>
        <taxon>unclassified sequences</taxon>
        <taxon>metagenomes</taxon>
        <taxon>ecological metagenomes</taxon>
    </lineage>
</organism>
<name>X1TPS4_9ZZZZ</name>